<gene>
    <name evidence="1" type="ORF">BCCH1_79000</name>
    <name evidence="2" type="ORF">LXE91_39605</name>
</gene>
<dbReference type="RefSeq" id="WP_046543725.1">
    <property type="nucleotide sequence ID" value="NZ_AP018360.1"/>
</dbReference>
<proteinExistence type="predicted"/>
<protein>
    <submittedName>
        <fullName evidence="2">CBS domain-containing protein</fullName>
    </submittedName>
</protein>
<geneLocation type="plasmid" evidence="2 3">
    <name>unnamed1</name>
</geneLocation>
<sequence>MVHTLTLDERIYFRDRLRAARYAALADAEGFGSICFAVEALGVHLSNREEALNKYLALIRPIAERSIILSELPRHFPGLFSTFDVLYRSMQAARNDAMHSGVYARHLTVSAIELCIGLEEAIMQDNGPARTKVCDFMVRGVVSVQPWQPVAHARQMMLMHSFTYLPVKVDGVWMLVPEVSMAKYLRRGGDARKAALAVSIADAWHRGENKLELKPAKVVDAEDDVDGLLADANPDVASLWLVSDGHDDLTGVLSPFELM</sequence>
<reference evidence="2 3" key="3">
    <citation type="submission" date="2021-12" db="EMBL/GenBank/DDBJ databases">
        <title>Genomic and phenotypic characterization of three Burkholderia contaminans isolates recovered from different sources.</title>
        <authorList>
            <person name="Lopez De Volder A."/>
            <person name="Fan Y."/>
            <person name="Nunvar J."/>
            <person name="Herrera T."/>
            <person name="Timp W."/>
            <person name="Degrossi J."/>
        </authorList>
    </citation>
    <scope>NUCLEOTIDE SEQUENCE [LARGE SCALE GENOMIC DNA]</scope>
    <source>
        <strain evidence="2 3">LMG 23361</strain>
        <plasmid evidence="2 3">unnamed1</plasmid>
    </source>
</reference>
<evidence type="ECO:0000313" key="1">
    <source>
        <dbReference type="EMBL" id="BBA45389.1"/>
    </source>
</evidence>
<dbReference type="OrthoDB" id="9035891at2"/>
<accession>A0A250LNM4</accession>
<dbReference type="SUPFAM" id="SSF54631">
    <property type="entry name" value="CBS-domain pair"/>
    <property type="match status" value="2"/>
</dbReference>
<keyword evidence="1" id="KW-0614">Plasmid</keyword>
<dbReference type="EMBL" id="CP090643">
    <property type="protein sequence ID" value="WFN23644.1"/>
    <property type="molecule type" value="Genomic_DNA"/>
</dbReference>
<reference evidence="1" key="1">
    <citation type="journal article" date="2016" name="Biosci. Biotechnol. Biochem.">
        <title>Bioconversion of AHX to AOH by resting cells of Burkholderia contaminans CH-1.</title>
        <authorList>
            <person name="Choi J.H."/>
            <person name="Kikuchi A."/>
            <person name="Pumkaeo P."/>
            <person name="Hirai H."/>
            <person name="Tokuyama S."/>
            <person name="Kawagishi H."/>
        </authorList>
    </citation>
    <scope>NUCLEOTIDE SEQUENCE</scope>
    <source>
        <strain evidence="1">CH-1</strain>
        <plasmid evidence="1">pBC453</plasmid>
    </source>
</reference>
<dbReference type="EMBL" id="AP018360">
    <property type="protein sequence ID" value="BBA45389.1"/>
    <property type="molecule type" value="Genomic_DNA"/>
</dbReference>
<organism evidence="1">
    <name type="scientific">Burkholderia contaminans</name>
    <dbReference type="NCBI Taxonomy" id="488447"/>
    <lineage>
        <taxon>Bacteria</taxon>
        <taxon>Pseudomonadati</taxon>
        <taxon>Pseudomonadota</taxon>
        <taxon>Betaproteobacteria</taxon>
        <taxon>Burkholderiales</taxon>
        <taxon>Burkholderiaceae</taxon>
        <taxon>Burkholderia</taxon>
        <taxon>Burkholderia cepacia complex</taxon>
    </lineage>
</organism>
<evidence type="ECO:0000313" key="3">
    <source>
        <dbReference type="Proteomes" id="UP001220209"/>
    </source>
</evidence>
<dbReference type="AlphaFoldDB" id="A0A250LNM4"/>
<geneLocation type="plasmid" evidence="1">
    <name>pBC453</name>
</geneLocation>
<name>A0A250LNM4_9BURK</name>
<dbReference type="Gene3D" id="3.10.580.10">
    <property type="entry name" value="CBS-domain"/>
    <property type="match status" value="1"/>
</dbReference>
<dbReference type="InterPro" id="IPR046342">
    <property type="entry name" value="CBS_dom_sf"/>
</dbReference>
<reference evidence="1" key="2">
    <citation type="journal article" date="2017" name="Genome Announc.">
        <title>High-Quality Draft Genome Sequence of Burkholderia contaminans CH-1, a Gram-Negative Bacterium That Metabolizes 2-Azahypoxanthine, a Plant Growth-Regulating Compound.</title>
        <authorList>
            <person name="Choi J.-H."/>
            <person name="Sugiura H."/>
            <person name="Moriuchi R."/>
            <person name="Kawagishi H."/>
            <person name="Dohra H."/>
        </authorList>
    </citation>
    <scope>NUCLEOTIDE SEQUENCE</scope>
    <source>
        <strain evidence="1">CH-1</strain>
        <plasmid evidence="1">pBC453</plasmid>
    </source>
</reference>
<dbReference type="Proteomes" id="UP001220209">
    <property type="component" value="Plasmid unnamed1"/>
</dbReference>
<evidence type="ECO:0000313" key="2">
    <source>
        <dbReference type="EMBL" id="WFN23644.1"/>
    </source>
</evidence>